<sequence>MMTQIHSPPDALSFSDKARAYVELTKPRALLMIVFTSAVSYLIAATRAIDPIHLALTAFGIAVAGGGSLALNQYMERELDSQMARTATRPIPSGRLSPTEAAIFSWTTMLFGYAFLWVFVNPLCSIATMACGVSYNFMYTPMKRTSSFSSWVGAVPGGMLPIMGWVAVRNQLEMGAWVLFSILILWQIPHALIISIRHQKDYAAVGMKQLPLIAPYLTSARQMVVNVLILVPISVMPFFLNMTELVYPMTALVLGFGLYVLVVRYAFNPREHNAKWVFIALNAYLPLLFLAMYFDRPS</sequence>
<evidence type="ECO:0000256" key="1">
    <source>
        <dbReference type="ARBA" id="ARBA00004141"/>
    </source>
</evidence>
<protein>
    <recommendedName>
        <fullName evidence="9">Protoheme IX farnesyltransferase</fullName>
        <ecNumber evidence="9">2.5.1.141</ecNumber>
    </recommendedName>
    <alternativeName>
        <fullName evidence="9">Heme B farnesyltransferase</fullName>
    </alternativeName>
    <alternativeName>
        <fullName evidence="9">Heme O synthase</fullName>
    </alternativeName>
</protein>
<keyword evidence="7 9" id="KW-0472">Membrane</keyword>
<dbReference type="PROSITE" id="PS00943">
    <property type="entry name" value="UBIA"/>
    <property type="match status" value="1"/>
</dbReference>
<accession>A0A8J7U4R1</accession>
<dbReference type="PANTHER" id="PTHR43448">
    <property type="entry name" value="PROTOHEME IX FARNESYLTRANSFERASE, MITOCHONDRIAL"/>
    <property type="match status" value="1"/>
</dbReference>
<evidence type="ECO:0000256" key="2">
    <source>
        <dbReference type="ARBA" id="ARBA00022475"/>
    </source>
</evidence>
<feature type="transmembrane region" description="Helical" evidence="9">
    <location>
        <begin position="52"/>
        <end position="71"/>
    </location>
</feature>
<dbReference type="PANTHER" id="PTHR43448:SF2">
    <property type="entry name" value="PROTOHEME IX FARNESYLTRANSFERASE, MITOCHONDRIAL"/>
    <property type="match status" value="1"/>
</dbReference>
<dbReference type="InterPro" id="IPR000537">
    <property type="entry name" value="UbiA_prenyltransferase"/>
</dbReference>
<feature type="transmembrane region" description="Helical" evidence="9">
    <location>
        <begin position="216"/>
        <end position="239"/>
    </location>
</feature>
<evidence type="ECO:0000313" key="10">
    <source>
        <dbReference type="EMBL" id="MBO1320054.1"/>
    </source>
</evidence>
<feature type="transmembrane region" description="Helical" evidence="9">
    <location>
        <begin position="29"/>
        <end position="45"/>
    </location>
</feature>
<evidence type="ECO:0000256" key="3">
    <source>
        <dbReference type="ARBA" id="ARBA00022679"/>
    </source>
</evidence>
<dbReference type="InterPro" id="IPR030470">
    <property type="entry name" value="UbiA_prenylTrfase_CS"/>
</dbReference>
<evidence type="ECO:0000256" key="8">
    <source>
        <dbReference type="ARBA" id="ARBA00047690"/>
    </source>
</evidence>
<comment type="miscellaneous">
    <text evidence="9">Carbon 2 of the heme B porphyrin ring is defined according to the Fischer nomenclature.</text>
</comment>
<evidence type="ECO:0000256" key="9">
    <source>
        <dbReference type="HAMAP-Rule" id="MF_00154"/>
    </source>
</evidence>
<evidence type="ECO:0000256" key="7">
    <source>
        <dbReference type="ARBA" id="ARBA00023136"/>
    </source>
</evidence>
<dbReference type="EMBL" id="JAFREP010000015">
    <property type="protein sequence ID" value="MBO1320054.1"/>
    <property type="molecule type" value="Genomic_DNA"/>
</dbReference>
<evidence type="ECO:0000313" key="11">
    <source>
        <dbReference type="Proteomes" id="UP000664417"/>
    </source>
</evidence>
<keyword evidence="2 9" id="KW-1003">Cell membrane</keyword>
<comment type="subcellular location">
    <subcellularLocation>
        <location evidence="9">Cell membrane</location>
        <topology evidence="9">Multi-pass membrane protein</topology>
    </subcellularLocation>
    <subcellularLocation>
        <location evidence="1">Membrane</location>
        <topology evidence="1">Multi-pass membrane protein</topology>
    </subcellularLocation>
</comment>
<name>A0A8J7U4R1_9BACT</name>
<keyword evidence="3 9" id="KW-0808">Transferase</keyword>
<keyword evidence="6 9" id="KW-0350">Heme biosynthesis</keyword>
<gene>
    <name evidence="10" type="primary">cyoE</name>
    <name evidence="9" type="synonym">ctaB</name>
    <name evidence="10" type="ORF">J3U88_16385</name>
</gene>
<feature type="transmembrane region" description="Helical" evidence="9">
    <location>
        <begin position="174"/>
        <end position="196"/>
    </location>
</feature>
<keyword evidence="4 9" id="KW-0812">Transmembrane</keyword>
<evidence type="ECO:0000256" key="6">
    <source>
        <dbReference type="ARBA" id="ARBA00023133"/>
    </source>
</evidence>
<dbReference type="Gene3D" id="1.10.357.140">
    <property type="entry name" value="UbiA prenyltransferase"/>
    <property type="match status" value="1"/>
</dbReference>
<dbReference type="CDD" id="cd13957">
    <property type="entry name" value="PT_UbiA_Cox10"/>
    <property type="match status" value="1"/>
</dbReference>
<dbReference type="Proteomes" id="UP000664417">
    <property type="component" value="Unassembled WGS sequence"/>
</dbReference>
<feature type="transmembrane region" description="Helical" evidence="9">
    <location>
        <begin position="245"/>
        <end position="267"/>
    </location>
</feature>
<keyword evidence="5 9" id="KW-1133">Transmembrane helix</keyword>
<comment type="pathway">
    <text evidence="9">Porphyrin-containing compound metabolism; heme O biosynthesis; heme O from protoheme: step 1/1.</text>
</comment>
<dbReference type="EC" id="2.5.1.141" evidence="9"/>
<comment type="similarity">
    <text evidence="9">Belongs to the UbiA prenyltransferase family. Protoheme IX farnesyltransferase subfamily.</text>
</comment>
<feature type="transmembrane region" description="Helical" evidence="9">
    <location>
        <begin position="114"/>
        <end position="136"/>
    </location>
</feature>
<evidence type="ECO:0000256" key="4">
    <source>
        <dbReference type="ARBA" id="ARBA00022692"/>
    </source>
</evidence>
<comment type="function">
    <text evidence="9">Converts heme B (protoheme IX) to heme O by substitution of the vinyl group on carbon 2 of heme B porphyrin ring with a hydroxyethyl farnesyl side group.</text>
</comment>
<evidence type="ECO:0000256" key="5">
    <source>
        <dbReference type="ARBA" id="ARBA00022989"/>
    </source>
</evidence>
<dbReference type="AlphaFoldDB" id="A0A8J7U4R1"/>
<dbReference type="NCBIfam" id="TIGR01473">
    <property type="entry name" value="cyoE_ctaB"/>
    <property type="match status" value="1"/>
</dbReference>
<dbReference type="GO" id="GO:0048034">
    <property type="term" value="P:heme O biosynthetic process"/>
    <property type="evidence" value="ECO:0007669"/>
    <property type="project" value="UniProtKB-UniRule"/>
</dbReference>
<dbReference type="InterPro" id="IPR044878">
    <property type="entry name" value="UbiA_sf"/>
</dbReference>
<dbReference type="InterPro" id="IPR006369">
    <property type="entry name" value="Protohaem_IX_farnesylTrfase"/>
</dbReference>
<comment type="catalytic activity">
    <reaction evidence="8 9">
        <text>heme b + (2E,6E)-farnesyl diphosphate + H2O = Fe(II)-heme o + diphosphate</text>
        <dbReference type="Rhea" id="RHEA:28070"/>
        <dbReference type="ChEBI" id="CHEBI:15377"/>
        <dbReference type="ChEBI" id="CHEBI:33019"/>
        <dbReference type="ChEBI" id="CHEBI:60344"/>
        <dbReference type="ChEBI" id="CHEBI:60530"/>
        <dbReference type="ChEBI" id="CHEBI:175763"/>
        <dbReference type="EC" id="2.5.1.141"/>
    </reaction>
</comment>
<dbReference type="GO" id="GO:0008495">
    <property type="term" value="F:protoheme IX farnesyltransferase activity"/>
    <property type="evidence" value="ECO:0007669"/>
    <property type="project" value="UniProtKB-UniRule"/>
</dbReference>
<proteinExistence type="inferred from homology"/>
<dbReference type="GO" id="GO:0005886">
    <property type="term" value="C:plasma membrane"/>
    <property type="evidence" value="ECO:0007669"/>
    <property type="project" value="UniProtKB-SubCell"/>
</dbReference>
<dbReference type="UniPathway" id="UPA00834">
    <property type="reaction ID" value="UER00712"/>
</dbReference>
<dbReference type="Pfam" id="PF01040">
    <property type="entry name" value="UbiA"/>
    <property type="match status" value="1"/>
</dbReference>
<organism evidence="10 11">
    <name type="scientific">Acanthopleuribacter pedis</name>
    <dbReference type="NCBI Taxonomy" id="442870"/>
    <lineage>
        <taxon>Bacteria</taxon>
        <taxon>Pseudomonadati</taxon>
        <taxon>Acidobacteriota</taxon>
        <taxon>Holophagae</taxon>
        <taxon>Acanthopleuribacterales</taxon>
        <taxon>Acanthopleuribacteraceae</taxon>
        <taxon>Acanthopleuribacter</taxon>
    </lineage>
</organism>
<keyword evidence="11" id="KW-1185">Reference proteome</keyword>
<comment type="caution">
    <text evidence="10">The sequence shown here is derived from an EMBL/GenBank/DDBJ whole genome shotgun (WGS) entry which is preliminary data.</text>
</comment>
<reference evidence="10" key="1">
    <citation type="submission" date="2021-03" db="EMBL/GenBank/DDBJ databases">
        <authorList>
            <person name="Wang G."/>
        </authorList>
    </citation>
    <scope>NUCLEOTIDE SEQUENCE</scope>
    <source>
        <strain evidence="10">KCTC 12899</strain>
    </source>
</reference>
<dbReference type="HAMAP" id="MF_00154">
    <property type="entry name" value="CyoE_CtaB"/>
    <property type="match status" value="1"/>
</dbReference>
<feature type="transmembrane region" description="Helical" evidence="9">
    <location>
        <begin position="148"/>
        <end position="168"/>
    </location>
</feature>
<feature type="transmembrane region" description="Helical" evidence="9">
    <location>
        <begin position="276"/>
        <end position="294"/>
    </location>
</feature>